<comment type="caution">
    <text evidence="1">The sequence shown here is derived from an EMBL/GenBank/DDBJ whole genome shotgun (WGS) entry which is preliminary data.</text>
</comment>
<proteinExistence type="predicted"/>
<evidence type="ECO:0000313" key="2">
    <source>
        <dbReference type="Proteomes" id="UP000055024"/>
    </source>
</evidence>
<sequence>MRRRRREFHIGIVQASWKMTAGRTAKLPYLDDE</sequence>
<organism evidence="1 2">
    <name type="scientific">Trichinella zimbabwensis</name>
    <dbReference type="NCBI Taxonomy" id="268475"/>
    <lineage>
        <taxon>Eukaryota</taxon>
        <taxon>Metazoa</taxon>
        <taxon>Ecdysozoa</taxon>
        <taxon>Nematoda</taxon>
        <taxon>Enoplea</taxon>
        <taxon>Dorylaimia</taxon>
        <taxon>Trichinellida</taxon>
        <taxon>Trichinellidae</taxon>
        <taxon>Trichinella</taxon>
    </lineage>
</organism>
<evidence type="ECO:0000313" key="1">
    <source>
        <dbReference type="EMBL" id="KRY94973.1"/>
    </source>
</evidence>
<protein>
    <submittedName>
        <fullName evidence="1">Uncharacterized protein</fullName>
    </submittedName>
</protein>
<reference evidence="1 2" key="1">
    <citation type="submission" date="2015-01" db="EMBL/GenBank/DDBJ databases">
        <title>Evolution of Trichinella species and genotypes.</title>
        <authorList>
            <person name="Korhonen P.K."/>
            <person name="Edoardo P."/>
            <person name="Giuseppe L.R."/>
            <person name="Gasser R.B."/>
        </authorList>
    </citation>
    <scope>NUCLEOTIDE SEQUENCE [LARGE SCALE GENOMIC DNA]</scope>
    <source>
        <strain evidence="1">ISS1029</strain>
    </source>
</reference>
<dbReference type="EMBL" id="JYDP01004333">
    <property type="protein sequence ID" value="KRY94973.1"/>
    <property type="molecule type" value="Genomic_DNA"/>
</dbReference>
<accession>A0A0V1G9W1</accession>
<dbReference type="Proteomes" id="UP000055024">
    <property type="component" value="Unassembled WGS sequence"/>
</dbReference>
<name>A0A0V1G9W1_9BILA</name>
<keyword evidence="2" id="KW-1185">Reference proteome</keyword>
<gene>
    <name evidence="1" type="ORF">T11_18329</name>
</gene>
<dbReference type="AlphaFoldDB" id="A0A0V1G9W1"/>